<dbReference type="UniPathway" id="UPA00241">
    <property type="reaction ID" value="UER00352"/>
</dbReference>
<evidence type="ECO:0000256" key="10">
    <source>
        <dbReference type="ARBA" id="ARBA00022777"/>
    </source>
</evidence>
<comment type="similarity">
    <text evidence="4 14 15">Belongs to the prokaryotic pantothenate kinase family.</text>
</comment>
<evidence type="ECO:0000256" key="4">
    <source>
        <dbReference type="ARBA" id="ARBA00006087"/>
    </source>
</evidence>
<feature type="domain" description="Phosphoribulokinase/uridine kinase" evidence="17">
    <location>
        <begin position="103"/>
        <end position="240"/>
    </location>
</feature>
<keyword evidence="7 14" id="KW-0963">Cytoplasm</keyword>
<evidence type="ECO:0000256" key="12">
    <source>
        <dbReference type="ARBA" id="ARBA00022993"/>
    </source>
</evidence>
<proteinExistence type="inferred from homology"/>
<evidence type="ECO:0000313" key="19">
    <source>
        <dbReference type="Proteomes" id="UP000034037"/>
    </source>
</evidence>
<evidence type="ECO:0000256" key="9">
    <source>
        <dbReference type="ARBA" id="ARBA00022741"/>
    </source>
</evidence>
<evidence type="ECO:0000313" key="18">
    <source>
        <dbReference type="EMBL" id="AKF27051.1"/>
    </source>
</evidence>
<keyword evidence="8 14" id="KW-0808">Transferase</keyword>
<keyword evidence="19" id="KW-1185">Reference proteome</keyword>
<protein>
    <recommendedName>
        <fullName evidence="6 14">Pantothenate kinase</fullName>
        <ecNumber evidence="5 14">2.7.1.33</ecNumber>
    </recommendedName>
    <alternativeName>
        <fullName evidence="13 14">Pantothenic acid kinase</fullName>
    </alternativeName>
</protein>
<dbReference type="NCBIfam" id="TIGR00554">
    <property type="entry name" value="panK_bact"/>
    <property type="match status" value="1"/>
</dbReference>
<evidence type="ECO:0000256" key="1">
    <source>
        <dbReference type="ARBA" id="ARBA00001206"/>
    </source>
</evidence>
<dbReference type="GO" id="GO:0015937">
    <property type="term" value="P:coenzyme A biosynthetic process"/>
    <property type="evidence" value="ECO:0007669"/>
    <property type="project" value="UniProtKB-UniRule"/>
</dbReference>
<feature type="region of interest" description="Disordered" evidence="16">
    <location>
        <begin position="1"/>
        <end position="24"/>
    </location>
</feature>
<dbReference type="InterPro" id="IPR027417">
    <property type="entry name" value="P-loop_NTPase"/>
</dbReference>
<evidence type="ECO:0000256" key="6">
    <source>
        <dbReference type="ARBA" id="ARBA00015080"/>
    </source>
</evidence>
<feature type="binding site" evidence="14">
    <location>
        <begin position="108"/>
        <end position="115"/>
    </location>
    <ligand>
        <name>ATP</name>
        <dbReference type="ChEBI" id="CHEBI:30616"/>
    </ligand>
</feature>
<dbReference type="PATRIC" id="fig|92706.3.peg.1145"/>
<name>A0A0F6WQ53_9CORY</name>
<dbReference type="Proteomes" id="UP000034037">
    <property type="component" value="Chromosome"/>
</dbReference>
<dbReference type="Gene3D" id="3.40.50.300">
    <property type="entry name" value="P-loop containing nucleotide triphosphate hydrolases"/>
    <property type="match status" value="1"/>
</dbReference>
<gene>
    <name evidence="14" type="primary">coaA</name>
    <name evidence="18" type="ORF">YH66_05530</name>
</gene>
<keyword evidence="12 14" id="KW-0173">Coenzyme A biosynthesis</keyword>
<dbReference type="GO" id="GO:0004594">
    <property type="term" value="F:pantothenate kinase activity"/>
    <property type="evidence" value="ECO:0007669"/>
    <property type="project" value="UniProtKB-UniRule"/>
</dbReference>
<dbReference type="RefSeq" id="WP_003856789.1">
    <property type="nucleotide sequence ID" value="NZ_CP011309.1"/>
</dbReference>
<accession>A0A0F6WQ53</accession>
<dbReference type="GO" id="GO:0005524">
    <property type="term" value="F:ATP binding"/>
    <property type="evidence" value="ECO:0007669"/>
    <property type="project" value="UniProtKB-UniRule"/>
</dbReference>
<sequence length="323" mass="36322">MAEQNAASTTGVKPSPRTPDFSPYLDFDRAQWRELRNSMPQVLTQKEVIELRGIGENIDLAEVAEVYLPLSRLIHLQVAARQQLTAATETFLGTSPSTSVPFVIGVAGSVAVGKSTTARLLQVLLQRWNSHPRVDLVTTDGFLYPGAELTRRGLMSRKGFPESYDQRALLRFVTDVKSGKLEVNAPVYSHTAYDRVPGEFTTVRQPDILIVEGLNVLQTGPTLMVSDLFDFSVYVDARTEDIEKWYIDRFLKLRDTAFRRPGAHFSHYADMADPESIAVARELWQSINLPNLVENILPTRVRASLVLKKGSDHLVERVRMRKI</sequence>
<evidence type="ECO:0000256" key="13">
    <source>
        <dbReference type="ARBA" id="ARBA00032866"/>
    </source>
</evidence>
<evidence type="ECO:0000256" key="5">
    <source>
        <dbReference type="ARBA" id="ARBA00012102"/>
    </source>
</evidence>
<evidence type="ECO:0000256" key="8">
    <source>
        <dbReference type="ARBA" id="ARBA00022679"/>
    </source>
</evidence>
<reference evidence="18 19" key="1">
    <citation type="submission" date="2015-04" db="EMBL/GenBank/DDBJ databases">
        <title>Complete Genome Sequence of Brevibacterium flavum ATCC 15168.</title>
        <authorList>
            <person name="Ahn J."/>
            <person name="Park G."/>
            <person name="Jeon W."/>
            <person name="Jang Y."/>
            <person name="Jang M."/>
            <person name="Lee H."/>
            <person name="Lee H."/>
        </authorList>
    </citation>
    <scope>NUCLEOTIDE SEQUENCE [LARGE SCALE GENOMIC DNA]</scope>
    <source>
        <strain evidence="18 19">ATCC 15168</strain>
    </source>
</reference>
<dbReference type="SUPFAM" id="SSF52540">
    <property type="entry name" value="P-loop containing nucleoside triphosphate hydrolases"/>
    <property type="match status" value="1"/>
</dbReference>
<evidence type="ECO:0000256" key="15">
    <source>
        <dbReference type="RuleBase" id="RU003530"/>
    </source>
</evidence>
<dbReference type="EMBL" id="CP011309">
    <property type="protein sequence ID" value="AKF27051.1"/>
    <property type="molecule type" value="Genomic_DNA"/>
</dbReference>
<dbReference type="GO" id="GO:0005737">
    <property type="term" value="C:cytoplasm"/>
    <property type="evidence" value="ECO:0007669"/>
    <property type="project" value="UniProtKB-SubCell"/>
</dbReference>
<dbReference type="HOGENOM" id="CLU_053818_1_1_11"/>
<comment type="subcellular location">
    <subcellularLocation>
        <location evidence="2 14 15">Cytoplasm</location>
    </subcellularLocation>
</comment>
<evidence type="ECO:0000256" key="2">
    <source>
        <dbReference type="ARBA" id="ARBA00004496"/>
    </source>
</evidence>
<dbReference type="InterPro" id="IPR004566">
    <property type="entry name" value="PanK"/>
</dbReference>
<evidence type="ECO:0000259" key="17">
    <source>
        <dbReference type="Pfam" id="PF00485"/>
    </source>
</evidence>
<organism evidence="18 19">
    <name type="scientific">[Brevibacterium] flavum</name>
    <dbReference type="NCBI Taxonomy" id="92706"/>
    <lineage>
        <taxon>Bacteria</taxon>
        <taxon>Bacillati</taxon>
        <taxon>Actinomycetota</taxon>
        <taxon>Actinomycetes</taxon>
        <taxon>Mycobacteriales</taxon>
        <taxon>Corynebacteriaceae</taxon>
        <taxon>Corynebacterium</taxon>
    </lineage>
</organism>
<dbReference type="Pfam" id="PF00485">
    <property type="entry name" value="PRK"/>
    <property type="match status" value="1"/>
</dbReference>
<comment type="pathway">
    <text evidence="3 14 15">Cofactor biosynthesis; coenzyme A biosynthesis; CoA from (R)-pantothenate: step 1/5.</text>
</comment>
<dbReference type="CDD" id="cd02025">
    <property type="entry name" value="PanK"/>
    <property type="match status" value="1"/>
</dbReference>
<dbReference type="EC" id="2.7.1.33" evidence="5 14"/>
<dbReference type="AlphaFoldDB" id="A0A0F6WQ53"/>
<dbReference type="PANTHER" id="PTHR10285">
    <property type="entry name" value="URIDINE KINASE"/>
    <property type="match status" value="1"/>
</dbReference>
<evidence type="ECO:0000256" key="3">
    <source>
        <dbReference type="ARBA" id="ARBA00005225"/>
    </source>
</evidence>
<keyword evidence="11 14" id="KW-0067">ATP-binding</keyword>
<dbReference type="InterPro" id="IPR006083">
    <property type="entry name" value="PRK/URK"/>
</dbReference>
<evidence type="ECO:0000256" key="7">
    <source>
        <dbReference type="ARBA" id="ARBA00022490"/>
    </source>
</evidence>
<dbReference type="SMR" id="A0A0F6WQ53"/>
<dbReference type="PIRSF" id="PIRSF000545">
    <property type="entry name" value="Pantothenate_kin"/>
    <property type="match status" value="1"/>
</dbReference>
<feature type="compositionally biased region" description="Polar residues" evidence="16">
    <location>
        <begin position="1"/>
        <end position="12"/>
    </location>
</feature>
<dbReference type="HAMAP" id="MF_00215">
    <property type="entry name" value="Pantothen_kinase_1"/>
    <property type="match status" value="1"/>
</dbReference>
<keyword evidence="9 14" id="KW-0547">Nucleotide-binding</keyword>
<evidence type="ECO:0000256" key="14">
    <source>
        <dbReference type="HAMAP-Rule" id="MF_00215"/>
    </source>
</evidence>
<comment type="catalytic activity">
    <reaction evidence="1 14 15">
        <text>(R)-pantothenate + ATP = (R)-4'-phosphopantothenate + ADP + H(+)</text>
        <dbReference type="Rhea" id="RHEA:16373"/>
        <dbReference type="ChEBI" id="CHEBI:10986"/>
        <dbReference type="ChEBI" id="CHEBI:15378"/>
        <dbReference type="ChEBI" id="CHEBI:29032"/>
        <dbReference type="ChEBI" id="CHEBI:30616"/>
        <dbReference type="ChEBI" id="CHEBI:456216"/>
        <dbReference type="EC" id="2.7.1.33"/>
    </reaction>
</comment>
<keyword evidence="10 14" id="KW-0418">Kinase</keyword>
<evidence type="ECO:0000256" key="11">
    <source>
        <dbReference type="ARBA" id="ARBA00022840"/>
    </source>
</evidence>
<evidence type="ECO:0000256" key="16">
    <source>
        <dbReference type="SAM" id="MobiDB-lite"/>
    </source>
</evidence>